<evidence type="ECO:0000256" key="1">
    <source>
        <dbReference type="ARBA" id="ARBA00022553"/>
    </source>
</evidence>
<dbReference type="HOGENOM" id="CLU_000445_69_17_7"/>
<evidence type="ECO:0000259" key="3">
    <source>
        <dbReference type="PROSITE" id="PS50110"/>
    </source>
</evidence>
<keyword evidence="5" id="KW-1185">Reference proteome</keyword>
<dbReference type="InterPro" id="IPR011006">
    <property type="entry name" value="CheY-like_superfamily"/>
</dbReference>
<dbReference type="SUPFAM" id="SSF52172">
    <property type="entry name" value="CheY-like"/>
    <property type="match status" value="1"/>
</dbReference>
<dbReference type="CDD" id="cd17562">
    <property type="entry name" value="REC_CheY4-like"/>
    <property type="match status" value="1"/>
</dbReference>
<evidence type="ECO:0000256" key="2">
    <source>
        <dbReference type="PROSITE-ProRule" id="PRU00169"/>
    </source>
</evidence>
<dbReference type="PANTHER" id="PTHR44591:SF25">
    <property type="entry name" value="CHEMOTAXIS TWO-COMPONENT RESPONSE REGULATOR"/>
    <property type="match status" value="1"/>
</dbReference>
<dbReference type="eggNOG" id="COG0745">
    <property type="taxonomic scope" value="Bacteria"/>
</dbReference>
<dbReference type="PANTHER" id="PTHR44591">
    <property type="entry name" value="STRESS RESPONSE REGULATOR PROTEIN 1"/>
    <property type="match status" value="1"/>
</dbReference>
<dbReference type="EMBL" id="CP000859">
    <property type="protein sequence ID" value="ABW66690.1"/>
    <property type="molecule type" value="Genomic_DNA"/>
</dbReference>
<dbReference type="GO" id="GO:0000160">
    <property type="term" value="P:phosphorelay signal transduction system"/>
    <property type="evidence" value="ECO:0007669"/>
    <property type="project" value="InterPro"/>
</dbReference>
<dbReference type="InterPro" id="IPR001789">
    <property type="entry name" value="Sig_transdc_resp-reg_receiver"/>
</dbReference>
<dbReference type="Pfam" id="PF00072">
    <property type="entry name" value="Response_reg"/>
    <property type="match status" value="1"/>
</dbReference>
<proteinExistence type="predicted"/>
<organism evidence="4 5">
    <name type="scientific">Desulfosudis oleivorans (strain DSM 6200 / JCM 39069 / Hxd3)</name>
    <name type="common">Desulfococcus oleovorans</name>
    <dbReference type="NCBI Taxonomy" id="96561"/>
    <lineage>
        <taxon>Bacteria</taxon>
        <taxon>Pseudomonadati</taxon>
        <taxon>Thermodesulfobacteriota</taxon>
        <taxon>Desulfobacteria</taxon>
        <taxon>Desulfobacterales</taxon>
        <taxon>Desulfosudaceae</taxon>
        <taxon>Desulfosudis</taxon>
    </lineage>
</organism>
<gene>
    <name evidence="4" type="ordered locus">Dole_0880</name>
</gene>
<keyword evidence="1 2" id="KW-0597">Phosphoprotein</keyword>
<dbReference type="Gene3D" id="3.40.50.2300">
    <property type="match status" value="1"/>
</dbReference>
<dbReference type="OrthoDB" id="9786548at2"/>
<dbReference type="SMART" id="SM00448">
    <property type="entry name" value="REC"/>
    <property type="match status" value="1"/>
</dbReference>
<dbReference type="PROSITE" id="PS50110">
    <property type="entry name" value="RESPONSE_REGULATORY"/>
    <property type="match status" value="1"/>
</dbReference>
<sequence>MEQTIMIVDDSTSVRKMVAFTLENAGYAVVEAENGRDALEKINGSPIHMFIVDLNMPYVDGLELTRSVRAMDRFRFTPIVMLTTESMEAKKQEGRAAGATGWITKPFKPDQLVGVVKKVMPAN</sequence>
<dbReference type="STRING" id="96561.Dole_0880"/>
<feature type="modified residue" description="4-aspartylphosphate" evidence="2">
    <location>
        <position position="53"/>
    </location>
</feature>
<evidence type="ECO:0000313" key="4">
    <source>
        <dbReference type="EMBL" id="ABW66690.1"/>
    </source>
</evidence>
<dbReference type="InterPro" id="IPR050595">
    <property type="entry name" value="Bact_response_regulator"/>
</dbReference>
<reference evidence="4 5" key="1">
    <citation type="submission" date="2007-10" db="EMBL/GenBank/DDBJ databases">
        <title>Complete sequence of Desulfococcus oleovorans Hxd3.</title>
        <authorList>
            <consortium name="US DOE Joint Genome Institute"/>
            <person name="Copeland A."/>
            <person name="Lucas S."/>
            <person name="Lapidus A."/>
            <person name="Barry K."/>
            <person name="Glavina del Rio T."/>
            <person name="Dalin E."/>
            <person name="Tice H."/>
            <person name="Pitluck S."/>
            <person name="Kiss H."/>
            <person name="Brettin T."/>
            <person name="Bruce D."/>
            <person name="Detter J.C."/>
            <person name="Han C."/>
            <person name="Schmutz J."/>
            <person name="Larimer F."/>
            <person name="Land M."/>
            <person name="Hauser L."/>
            <person name="Kyrpides N."/>
            <person name="Kim E."/>
            <person name="Wawrik B."/>
            <person name="Richardson P."/>
        </authorList>
    </citation>
    <scope>NUCLEOTIDE SEQUENCE [LARGE SCALE GENOMIC DNA]</scope>
    <source>
        <strain evidence="5">DSM 6200 / JCM 39069 / Hxd3</strain>
    </source>
</reference>
<name>A8ZVY1_DESOH</name>
<dbReference type="Proteomes" id="UP000008561">
    <property type="component" value="Chromosome"/>
</dbReference>
<evidence type="ECO:0000313" key="5">
    <source>
        <dbReference type="Proteomes" id="UP000008561"/>
    </source>
</evidence>
<dbReference type="AlphaFoldDB" id="A8ZVY1"/>
<protein>
    <submittedName>
        <fullName evidence="4">Response regulator receiver protein</fullName>
    </submittedName>
</protein>
<dbReference type="RefSeq" id="WP_012174308.1">
    <property type="nucleotide sequence ID" value="NC_009943.1"/>
</dbReference>
<dbReference type="KEGG" id="dol:Dole_0880"/>
<feature type="domain" description="Response regulatory" evidence="3">
    <location>
        <begin position="4"/>
        <end position="120"/>
    </location>
</feature>
<accession>A8ZVY1</accession>